<evidence type="ECO:0000313" key="2">
    <source>
        <dbReference type="Proteomes" id="UP000007735"/>
    </source>
</evidence>
<organism evidence="1 2">
    <name type="scientific">Sinorhizobium fredii (strain HH103)</name>
    <dbReference type="NCBI Taxonomy" id="1117943"/>
    <lineage>
        <taxon>Bacteria</taxon>
        <taxon>Pseudomonadati</taxon>
        <taxon>Pseudomonadota</taxon>
        <taxon>Alphaproteobacteria</taxon>
        <taxon>Hyphomicrobiales</taxon>
        <taxon>Rhizobiaceae</taxon>
        <taxon>Sinorhizobium/Ensifer group</taxon>
        <taxon>Sinorhizobium</taxon>
    </lineage>
</organism>
<reference evidence="1 2" key="1">
    <citation type="journal article" date="2012" name="J. Bacteriol.">
        <title>Genome sequence of the soybean symbiont Sinorhizobium fredii HH103.</title>
        <authorList>
            <person name="Weidner S."/>
            <person name="Becker A."/>
            <person name="Bonilla I."/>
            <person name="Jaenicke S."/>
            <person name="Lloret J."/>
            <person name="Margaret I."/>
            <person name="Puhler A."/>
            <person name="Ruiz-Sainz J.E."/>
            <person name="Schneiker-Bekel S."/>
            <person name="Szczepanowski R."/>
            <person name="Vinardell J.M."/>
            <person name="Zehner S."/>
            <person name="Gottfert M."/>
        </authorList>
    </citation>
    <scope>NUCLEOTIDE SEQUENCE [LARGE SCALE GENOMIC DNA]</scope>
    <source>
        <strain evidence="1 2">HH103</strain>
        <plasmid evidence="2">pSfHH103b</plasmid>
    </source>
</reference>
<name>G9ABV3_SINF1</name>
<evidence type="ECO:0000313" key="1">
    <source>
        <dbReference type="EMBL" id="CCE98532.1"/>
    </source>
</evidence>
<dbReference type="Proteomes" id="UP000007735">
    <property type="component" value="Plasmid pSfHH103b"/>
</dbReference>
<dbReference type="EMBL" id="HE616892">
    <property type="protein sequence ID" value="CCE98532.1"/>
    <property type="molecule type" value="Genomic_DNA"/>
</dbReference>
<accession>G9ABV3</accession>
<geneLocation type="plasmid" evidence="1 2">
    <name>pSfHH103b</name>
</geneLocation>
<gene>
    <name evidence="1" type="ordered locus">SFHH103_04041</name>
</gene>
<dbReference type="AlphaFoldDB" id="G9ABV3"/>
<keyword evidence="1" id="KW-0614">Plasmid</keyword>
<protein>
    <submittedName>
        <fullName evidence="1">Uncharacterized protein</fullName>
    </submittedName>
</protein>
<proteinExistence type="predicted"/>
<dbReference type="HOGENOM" id="CLU_1141856_0_0_5"/>
<dbReference type="KEGG" id="sfh:SFHH103_04041"/>
<sequence length="243" mass="27469">MRKHLLKQGYGVKELSFTVLLLTSFLPSDAICGYVLAKGMRGKRMFGFGRKFAPADVGATVAENAILYSEPVMLGLIKLGSIDFSNDDRGSKVFGYSLLLNTGATIIPLVLHHLRTIRFDQVDFLKGSQAFFDSFAEAYSKKLDIPIHYDFDHCVQFVLNEIATNDSYADTKTFYGNGARQSLYAEVVRFLASKTAPDRFSALQPFSQVEEEKWHHVLEAIEGLDRSYRWSIECFDFGKMKRT</sequence>